<dbReference type="InParanoid" id="W4KPG9"/>
<feature type="domain" description="FAS1" evidence="2">
    <location>
        <begin position="8"/>
        <end position="141"/>
    </location>
</feature>
<dbReference type="STRING" id="747525.W4KPG9"/>
<organism evidence="3 4">
    <name type="scientific">Heterobasidion irregulare (strain TC 32-1)</name>
    <dbReference type="NCBI Taxonomy" id="747525"/>
    <lineage>
        <taxon>Eukaryota</taxon>
        <taxon>Fungi</taxon>
        <taxon>Dikarya</taxon>
        <taxon>Basidiomycota</taxon>
        <taxon>Agaricomycotina</taxon>
        <taxon>Agaricomycetes</taxon>
        <taxon>Russulales</taxon>
        <taxon>Bondarzewiaceae</taxon>
        <taxon>Heterobasidion</taxon>
        <taxon>Heterobasidion annosum species complex</taxon>
    </lineage>
</organism>
<dbReference type="SUPFAM" id="SSF82153">
    <property type="entry name" value="FAS1 domain"/>
    <property type="match status" value="4"/>
</dbReference>
<dbReference type="InterPro" id="IPR000782">
    <property type="entry name" value="FAS1_domain"/>
</dbReference>
<dbReference type="Proteomes" id="UP000030671">
    <property type="component" value="Unassembled WGS sequence"/>
</dbReference>
<feature type="non-terminal residue" evidence="3">
    <location>
        <position position="1"/>
    </location>
</feature>
<dbReference type="PROSITE" id="PS50213">
    <property type="entry name" value="FAS1"/>
    <property type="match status" value="3"/>
</dbReference>
<dbReference type="GeneID" id="20672542"/>
<keyword evidence="1" id="KW-0472">Membrane</keyword>
<dbReference type="GO" id="GO:0016236">
    <property type="term" value="P:macroautophagy"/>
    <property type="evidence" value="ECO:0007669"/>
    <property type="project" value="TreeGrafter"/>
</dbReference>
<gene>
    <name evidence="3" type="ORF">HETIRDRAFT_406779</name>
</gene>
<dbReference type="eggNOG" id="KOG1437">
    <property type="taxonomic scope" value="Eukaryota"/>
</dbReference>
<feature type="transmembrane region" description="Helical" evidence="1">
    <location>
        <begin position="605"/>
        <end position="628"/>
    </location>
</feature>
<dbReference type="FunCoup" id="W4KPG9">
    <property type="interactions" value="20"/>
</dbReference>
<evidence type="ECO:0000259" key="2">
    <source>
        <dbReference type="PROSITE" id="PS50213"/>
    </source>
</evidence>
<dbReference type="EMBL" id="KI925454">
    <property type="protein sequence ID" value="ETW86941.1"/>
    <property type="molecule type" value="Genomic_DNA"/>
</dbReference>
<name>W4KPG9_HETIT</name>
<feature type="domain" description="FAS1" evidence="2">
    <location>
        <begin position="294"/>
        <end position="437"/>
    </location>
</feature>
<evidence type="ECO:0000313" key="4">
    <source>
        <dbReference type="Proteomes" id="UP000030671"/>
    </source>
</evidence>
<proteinExistence type="predicted"/>
<evidence type="ECO:0000256" key="1">
    <source>
        <dbReference type="SAM" id="Phobius"/>
    </source>
</evidence>
<dbReference type="HOGENOM" id="CLU_003373_0_0_1"/>
<dbReference type="InterPro" id="IPR036378">
    <property type="entry name" value="FAS1_dom_sf"/>
</dbReference>
<dbReference type="OrthoDB" id="14252at2759"/>
<dbReference type="GO" id="GO:0005615">
    <property type="term" value="C:extracellular space"/>
    <property type="evidence" value="ECO:0007669"/>
    <property type="project" value="TreeGrafter"/>
</dbReference>
<dbReference type="Pfam" id="PF02469">
    <property type="entry name" value="Fasciclin"/>
    <property type="match status" value="3"/>
</dbReference>
<protein>
    <recommendedName>
        <fullName evidence="2">FAS1 domain-containing protein</fullName>
    </recommendedName>
</protein>
<dbReference type="RefSeq" id="XP_009540904.1">
    <property type="nucleotide sequence ID" value="XM_009542609.1"/>
</dbReference>
<dbReference type="SMART" id="SM00554">
    <property type="entry name" value="FAS1"/>
    <property type="match status" value="4"/>
</dbReference>
<keyword evidence="4" id="KW-1185">Reference proteome</keyword>
<dbReference type="Gene3D" id="2.30.180.10">
    <property type="entry name" value="FAS1 domain"/>
    <property type="match status" value="4"/>
</dbReference>
<keyword evidence="1" id="KW-0812">Transmembrane</keyword>
<evidence type="ECO:0000313" key="3">
    <source>
        <dbReference type="EMBL" id="ETW86941.1"/>
    </source>
</evidence>
<accession>W4KPG9</accession>
<dbReference type="GO" id="GO:0000329">
    <property type="term" value="C:fungal-type vacuole membrane"/>
    <property type="evidence" value="ECO:0007669"/>
    <property type="project" value="TreeGrafter"/>
</dbReference>
<keyword evidence="1" id="KW-1133">Transmembrane helix</keyword>
<dbReference type="KEGG" id="hir:HETIRDRAFT_406779"/>
<dbReference type="PANTHER" id="PTHR10900:SF77">
    <property type="entry name" value="FI19380P1"/>
    <property type="match status" value="1"/>
</dbReference>
<dbReference type="PANTHER" id="PTHR10900">
    <property type="entry name" value="PERIOSTIN-RELATED"/>
    <property type="match status" value="1"/>
</dbReference>
<feature type="domain" description="FAS1" evidence="2">
    <location>
        <begin position="147"/>
        <end position="291"/>
    </location>
</feature>
<reference evidence="3 4" key="1">
    <citation type="journal article" date="2012" name="New Phytol.">
        <title>Insight into trade-off between wood decay and parasitism from the genome of a fungal forest pathogen.</title>
        <authorList>
            <person name="Olson A."/>
            <person name="Aerts A."/>
            <person name="Asiegbu F."/>
            <person name="Belbahri L."/>
            <person name="Bouzid O."/>
            <person name="Broberg A."/>
            <person name="Canback B."/>
            <person name="Coutinho P.M."/>
            <person name="Cullen D."/>
            <person name="Dalman K."/>
            <person name="Deflorio G."/>
            <person name="van Diepen L.T."/>
            <person name="Dunand C."/>
            <person name="Duplessis S."/>
            <person name="Durling M."/>
            <person name="Gonthier P."/>
            <person name="Grimwood J."/>
            <person name="Fossdal C.G."/>
            <person name="Hansson D."/>
            <person name="Henrissat B."/>
            <person name="Hietala A."/>
            <person name="Himmelstrand K."/>
            <person name="Hoffmeister D."/>
            <person name="Hogberg N."/>
            <person name="James T.Y."/>
            <person name="Karlsson M."/>
            <person name="Kohler A."/>
            <person name="Kues U."/>
            <person name="Lee Y.H."/>
            <person name="Lin Y.C."/>
            <person name="Lind M."/>
            <person name="Lindquist E."/>
            <person name="Lombard V."/>
            <person name="Lucas S."/>
            <person name="Lunden K."/>
            <person name="Morin E."/>
            <person name="Murat C."/>
            <person name="Park J."/>
            <person name="Raffaello T."/>
            <person name="Rouze P."/>
            <person name="Salamov A."/>
            <person name="Schmutz J."/>
            <person name="Solheim H."/>
            <person name="Stahlberg J."/>
            <person name="Velez H."/>
            <person name="de Vries R.P."/>
            <person name="Wiebenga A."/>
            <person name="Woodward S."/>
            <person name="Yakovlev I."/>
            <person name="Garbelotto M."/>
            <person name="Martin F."/>
            <person name="Grigoriev I.V."/>
            <person name="Stenlid J."/>
        </authorList>
    </citation>
    <scope>NUCLEOTIDE SEQUENCE [LARGE SCALE GENOMIC DNA]</scope>
    <source>
        <strain evidence="3 4">TC 32-1</strain>
    </source>
</reference>
<dbReference type="AlphaFoldDB" id="W4KPG9"/>
<dbReference type="InterPro" id="IPR050904">
    <property type="entry name" value="Adhesion/Biosynth-related"/>
</dbReference>
<sequence length="659" mass="71652">IDDVLPVPTNLANIVASHSSVSYFHKILTPEIIDRLNSSSELTLFLPEDTAWDALDPIEKLYLESGFAAHDLRRIFEMHTVEKKTVKWSDSFQPAINLTTLDGQTLRIVTAPDKVLVSDAELKQPDIYASNGVLHTVSSLLIPPGVLQLTPEKFLLTLHCTHFISLIHSVNLTHLVNDTQAKYTILAPQDDVIAMYGDGDLPEKGSEELKKLLKYHFLPGQWNPSKLKDGMLIQTELDEPGLGSGRQVLEVEVSGHGKEKSEASISFGGASIVGEPHEINNTLIYFVSRPLAPPDNALQVALPSLDLSSFLAAIFSSSLADFLKTTPRTTLLIPHNDAFKRLGLLVSEHLLSASSKSDLEHVILHHVLDDVVYAQSLQNSSARTYATLEGSDLHVERTANGSIVLNASGGWAGLNSDLYPRNMLTQTGVVHELSDVLIPRSLDLTVGKLVKAAKGTTMTNMVVKAGMDWTGTGWTLLCPTDDAFKPFNLTQLYSNTRILRAIVSQHLIKVPQSVEVSDAPNNNRPLSLDNSATYATLLSPYSDYGDVVFRALEGGDLVVGIKDARGTNGRADSARVLAWGRATTGSGTGGVIQIDRLLVPYQPPWWIAFGAPVAVGVIGSLAICMFFLGVRAVWRRDATEATYEPVGGFSREEDALVDA</sequence>